<evidence type="ECO:0000313" key="2">
    <source>
        <dbReference type="Proteomes" id="UP001300745"/>
    </source>
</evidence>
<keyword evidence="2" id="KW-1185">Reference proteome</keyword>
<accession>A0ABT3SFL7</accession>
<feature type="non-terminal residue" evidence="1">
    <location>
        <position position="1"/>
    </location>
</feature>
<comment type="caution">
    <text evidence="1">The sequence shown here is derived from an EMBL/GenBank/DDBJ whole genome shotgun (WGS) entry which is preliminary data.</text>
</comment>
<gene>
    <name evidence="1" type="ORF">ORI27_14580</name>
</gene>
<sequence>PFKLVGIIFPCHRGGSSRFPRQSCGIKRVQHTGAGPKYQKLGIDAIRIESPASQALYDTSRLEDVSRIFSEYGVTAETG</sequence>
<protein>
    <submittedName>
        <fullName evidence="1">Uncharacterized protein</fullName>
    </submittedName>
</protein>
<dbReference type="EMBL" id="JAPJDO010000010">
    <property type="protein sequence ID" value="MCX2937929.1"/>
    <property type="molecule type" value="Genomic_DNA"/>
</dbReference>
<organism evidence="1 2">
    <name type="scientific">Mycobacterium pinniadriaticum</name>
    <dbReference type="NCBI Taxonomy" id="2994102"/>
    <lineage>
        <taxon>Bacteria</taxon>
        <taxon>Bacillati</taxon>
        <taxon>Actinomycetota</taxon>
        <taxon>Actinomycetes</taxon>
        <taxon>Mycobacteriales</taxon>
        <taxon>Mycobacteriaceae</taxon>
        <taxon>Mycobacterium</taxon>
    </lineage>
</organism>
<dbReference type="Proteomes" id="UP001300745">
    <property type="component" value="Unassembled WGS sequence"/>
</dbReference>
<dbReference type="RefSeq" id="WP_265997590.1">
    <property type="nucleotide sequence ID" value="NZ_JAPJDN010000010.1"/>
</dbReference>
<name>A0ABT3SFL7_9MYCO</name>
<proteinExistence type="predicted"/>
<evidence type="ECO:0000313" key="1">
    <source>
        <dbReference type="EMBL" id="MCX2937929.1"/>
    </source>
</evidence>
<reference evidence="1 2" key="1">
    <citation type="submission" date="2022-11" db="EMBL/GenBank/DDBJ databases">
        <title>Mycobacterium sp. nov.</title>
        <authorList>
            <person name="Papic B."/>
            <person name="Spicic S."/>
            <person name="Duvnjak S."/>
        </authorList>
    </citation>
    <scope>NUCLEOTIDE SEQUENCE [LARGE SCALE GENOMIC DNA]</scope>
    <source>
        <strain evidence="1 2">CVI_P4</strain>
    </source>
</reference>